<evidence type="ECO:0000313" key="2">
    <source>
        <dbReference type="EMBL" id="KAJ7972081.1"/>
    </source>
</evidence>
<protein>
    <submittedName>
        <fullName evidence="2">Disease resistance protein</fullName>
    </submittedName>
</protein>
<evidence type="ECO:0000313" key="3">
    <source>
        <dbReference type="Proteomes" id="UP001163823"/>
    </source>
</evidence>
<reference evidence="2" key="1">
    <citation type="journal article" date="2023" name="Science">
        <title>Elucidation of the pathway for biosynthesis of saponin adjuvants from the soapbark tree.</title>
        <authorList>
            <person name="Reed J."/>
            <person name="Orme A."/>
            <person name="El-Demerdash A."/>
            <person name="Owen C."/>
            <person name="Martin L.B.B."/>
            <person name="Misra R.C."/>
            <person name="Kikuchi S."/>
            <person name="Rejzek M."/>
            <person name="Martin A.C."/>
            <person name="Harkess A."/>
            <person name="Leebens-Mack J."/>
            <person name="Louveau T."/>
            <person name="Stephenson M.J."/>
            <person name="Osbourn A."/>
        </authorList>
    </citation>
    <scope>NUCLEOTIDE SEQUENCE</scope>
    <source>
        <strain evidence="2">S10</strain>
    </source>
</reference>
<comment type="caution">
    <text evidence="2">The sequence shown here is derived from an EMBL/GenBank/DDBJ whole genome shotgun (WGS) entry which is preliminary data.</text>
</comment>
<dbReference type="Proteomes" id="UP001163823">
    <property type="component" value="Chromosome 4"/>
</dbReference>
<name>A0AAD7VDR6_QUISA</name>
<accession>A0AAD7VDR6</accession>
<dbReference type="AlphaFoldDB" id="A0AAD7VDR6"/>
<gene>
    <name evidence="2" type="ORF">O6P43_010023</name>
</gene>
<dbReference type="SUPFAM" id="SSF52047">
    <property type="entry name" value="RNI-like"/>
    <property type="match status" value="1"/>
</dbReference>
<organism evidence="2 3">
    <name type="scientific">Quillaja saponaria</name>
    <name type="common">Soap bark tree</name>
    <dbReference type="NCBI Taxonomy" id="32244"/>
    <lineage>
        <taxon>Eukaryota</taxon>
        <taxon>Viridiplantae</taxon>
        <taxon>Streptophyta</taxon>
        <taxon>Embryophyta</taxon>
        <taxon>Tracheophyta</taxon>
        <taxon>Spermatophyta</taxon>
        <taxon>Magnoliopsida</taxon>
        <taxon>eudicotyledons</taxon>
        <taxon>Gunneridae</taxon>
        <taxon>Pentapetalae</taxon>
        <taxon>rosids</taxon>
        <taxon>fabids</taxon>
        <taxon>Fabales</taxon>
        <taxon>Quillajaceae</taxon>
        <taxon>Quillaja</taxon>
    </lineage>
</organism>
<keyword evidence="3" id="KW-1185">Reference proteome</keyword>
<evidence type="ECO:0000259" key="1">
    <source>
        <dbReference type="Pfam" id="PF23247"/>
    </source>
</evidence>
<dbReference type="InterPro" id="IPR057135">
    <property type="entry name" value="At4g27190-like_LRR"/>
</dbReference>
<dbReference type="InterPro" id="IPR032675">
    <property type="entry name" value="LRR_dom_sf"/>
</dbReference>
<dbReference type="KEGG" id="qsa:O6P43_010023"/>
<dbReference type="EMBL" id="JARAOO010000004">
    <property type="protein sequence ID" value="KAJ7972081.1"/>
    <property type="molecule type" value="Genomic_DNA"/>
</dbReference>
<feature type="domain" description="Disease resistance protein At4g27190-like leucine-rich repeats" evidence="1">
    <location>
        <begin position="23"/>
        <end position="86"/>
    </location>
</feature>
<dbReference type="Pfam" id="PF23247">
    <property type="entry name" value="LRR_RPS2"/>
    <property type="match status" value="1"/>
</dbReference>
<dbReference type="Gene3D" id="3.80.10.10">
    <property type="entry name" value="Ribonuclease Inhibitor"/>
    <property type="match status" value="1"/>
</dbReference>
<proteinExistence type="predicted"/>
<sequence length="199" mass="22793">MRKTHVLKLINVNNLKNNVHELDGEGFPFLQDLMIHDCDDLEHLVDGGETMDLQVFGSLKSLVVYDCKVLKSLFPSSVDFDIIGFSNLVELELRRLPSLIGFVDAIDEDESCQPFTKATLMRDDAPSVIELEAMEEKWPTMLNLEKLDVEGLYSLDTILQAEENRGDYKFALNCFVKLELWRSQEVVGFHNLRLLRVES</sequence>